<dbReference type="CDD" id="cd00293">
    <property type="entry name" value="USP-like"/>
    <property type="match status" value="1"/>
</dbReference>
<proteinExistence type="inferred from homology"/>
<name>A0ABM8XKL6_9BURK</name>
<accession>A0ABM8XKL6</accession>
<protein>
    <recommendedName>
        <fullName evidence="2">UspA domain-containing protein</fullName>
    </recommendedName>
</protein>
<evidence type="ECO:0000313" key="3">
    <source>
        <dbReference type="EMBL" id="CAG9180753.1"/>
    </source>
</evidence>
<reference evidence="3 4" key="1">
    <citation type="submission" date="2021-08" db="EMBL/GenBank/DDBJ databases">
        <authorList>
            <person name="Peeters C."/>
        </authorList>
    </citation>
    <scope>NUCLEOTIDE SEQUENCE [LARGE SCALE GENOMIC DNA]</scope>
    <source>
        <strain evidence="3 4">LMG 23994</strain>
    </source>
</reference>
<dbReference type="EMBL" id="CAJZAF010000028">
    <property type="protein sequence ID" value="CAG9180753.1"/>
    <property type="molecule type" value="Genomic_DNA"/>
</dbReference>
<sequence length="152" mass="16494">MSLFSRVLLCYDGSRDGRRALRYGAELARRLEAEAHLLAVLEHAHWIEGFDALAGEARMVEEQSAREILREGVARLKACGIETTGHFAIGSPIEQIARMANALRVDLIVVGHSRCGVLKRWWAGNGNGLLLDKVSCSVLVAIDQGDAEAGDG</sequence>
<dbReference type="Proteomes" id="UP000701702">
    <property type="component" value="Unassembled WGS sequence"/>
</dbReference>
<feature type="domain" description="UspA" evidence="2">
    <location>
        <begin position="4"/>
        <end position="140"/>
    </location>
</feature>
<dbReference type="SUPFAM" id="SSF52402">
    <property type="entry name" value="Adenine nucleotide alpha hydrolases-like"/>
    <property type="match status" value="1"/>
</dbReference>
<dbReference type="InterPro" id="IPR006016">
    <property type="entry name" value="UspA"/>
</dbReference>
<dbReference type="InterPro" id="IPR014729">
    <property type="entry name" value="Rossmann-like_a/b/a_fold"/>
</dbReference>
<dbReference type="Pfam" id="PF00582">
    <property type="entry name" value="Usp"/>
    <property type="match status" value="1"/>
</dbReference>
<dbReference type="PANTHER" id="PTHR46268:SF6">
    <property type="entry name" value="UNIVERSAL STRESS PROTEIN UP12"/>
    <property type="match status" value="1"/>
</dbReference>
<evidence type="ECO:0000313" key="4">
    <source>
        <dbReference type="Proteomes" id="UP000701702"/>
    </source>
</evidence>
<gene>
    <name evidence="3" type="ORF">LMG23994_04484</name>
</gene>
<keyword evidence="4" id="KW-1185">Reference proteome</keyword>
<comment type="similarity">
    <text evidence="1">Belongs to the universal stress protein A family.</text>
</comment>
<evidence type="ECO:0000256" key="1">
    <source>
        <dbReference type="ARBA" id="ARBA00008791"/>
    </source>
</evidence>
<evidence type="ECO:0000259" key="2">
    <source>
        <dbReference type="Pfam" id="PF00582"/>
    </source>
</evidence>
<dbReference type="PANTHER" id="PTHR46268">
    <property type="entry name" value="STRESS RESPONSE PROTEIN NHAX"/>
    <property type="match status" value="1"/>
</dbReference>
<dbReference type="Gene3D" id="3.40.50.620">
    <property type="entry name" value="HUPs"/>
    <property type="match status" value="1"/>
</dbReference>
<comment type="caution">
    <text evidence="3">The sequence shown here is derived from an EMBL/GenBank/DDBJ whole genome shotgun (WGS) entry which is preliminary data.</text>
</comment>
<organism evidence="3 4">
    <name type="scientific">Cupriavidus pinatubonensis</name>
    <dbReference type="NCBI Taxonomy" id="248026"/>
    <lineage>
        <taxon>Bacteria</taxon>
        <taxon>Pseudomonadati</taxon>
        <taxon>Pseudomonadota</taxon>
        <taxon>Betaproteobacteria</taxon>
        <taxon>Burkholderiales</taxon>
        <taxon>Burkholderiaceae</taxon>
        <taxon>Cupriavidus</taxon>
    </lineage>
</organism>
<dbReference type="RefSeq" id="WP_224006035.1">
    <property type="nucleotide sequence ID" value="NZ_CAJZAF010000028.1"/>
</dbReference>